<organism evidence="1 2">
    <name type="scientific">Sinorhizobium kostiense</name>
    <dbReference type="NCBI Taxonomy" id="76747"/>
    <lineage>
        <taxon>Bacteria</taxon>
        <taxon>Pseudomonadati</taxon>
        <taxon>Pseudomonadota</taxon>
        <taxon>Alphaproteobacteria</taxon>
        <taxon>Hyphomicrobiales</taxon>
        <taxon>Rhizobiaceae</taxon>
        <taxon>Sinorhizobium/Ensifer group</taxon>
        <taxon>Sinorhizobium</taxon>
    </lineage>
</organism>
<protein>
    <recommendedName>
        <fullName evidence="3">Transposase</fullName>
    </recommendedName>
</protein>
<accession>A0ABS4R819</accession>
<evidence type="ECO:0000313" key="2">
    <source>
        <dbReference type="Proteomes" id="UP000730739"/>
    </source>
</evidence>
<keyword evidence="2" id="KW-1185">Reference proteome</keyword>
<comment type="caution">
    <text evidence="1">The sequence shown here is derived from an EMBL/GenBank/DDBJ whole genome shotgun (WGS) entry which is preliminary data.</text>
</comment>
<proteinExistence type="predicted"/>
<dbReference type="EMBL" id="JAGILA010000010">
    <property type="protein sequence ID" value="MBP2239038.1"/>
    <property type="molecule type" value="Genomic_DNA"/>
</dbReference>
<name>A0ABS4R819_9HYPH</name>
<evidence type="ECO:0000313" key="1">
    <source>
        <dbReference type="EMBL" id="MBP2239038.1"/>
    </source>
</evidence>
<dbReference type="Proteomes" id="UP000730739">
    <property type="component" value="Unassembled WGS sequence"/>
</dbReference>
<gene>
    <name evidence="1" type="ORF">J2Z31_005579</name>
</gene>
<sequence>MLKRCDGFTAFQAVLQRPVDALDPTLRLTRVCAKNLDV</sequence>
<reference evidence="1 2" key="1">
    <citation type="submission" date="2021-03" db="EMBL/GenBank/DDBJ databases">
        <title>Genomic Encyclopedia of Type Strains, Phase IV (KMG-IV): sequencing the most valuable type-strain genomes for metagenomic binning, comparative biology and taxonomic classification.</title>
        <authorList>
            <person name="Goeker M."/>
        </authorList>
    </citation>
    <scope>NUCLEOTIDE SEQUENCE [LARGE SCALE GENOMIC DNA]</scope>
    <source>
        <strain evidence="1 2">DSM 13372</strain>
    </source>
</reference>
<evidence type="ECO:0008006" key="3">
    <source>
        <dbReference type="Google" id="ProtNLM"/>
    </source>
</evidence>